<sequence>MEGCWNSQGTWLVLLRGSETGKQKKPFTTERQRREHWNDKFTALRNLVIPNPTKLQRLSKDTEVDVRIIDDEVTIKLVRRKKNGCLFVSKILDELQLDLHRVAGGHIGDYCSFLFSTKADMDYSSLPNPSSPWNAF</sequence>
<dbReference type="EMBL" id="CM047903">
    <property type="protein sequence ID" value="KAJ0093067.1"/>
    <property type="molecule type" value="Genomic_DNA"/>
</dbReference>
<accession>A0ACC1B2G5</accession>
<proteinExistence type="predicted"/>
<comment type="caution">
    <text evidence="1">The sequence shown here is derived from an EMBL/GenBank/DDBJ whole genome shotgun (WGS) entry which is preliminary data.</text>
</comment>
<keyword evidence="2" id="KW-1185">Reference proteome</keyword>
<evidence type="ECO:0000313" key="1">
    <source>
        <dbReference type="EMBL" id="KAJ0093067.1"/>
    </source>
</evidence>
<reference evidence="2" key="1">
    <citation type="journal article" date="2023" name="G3 (Bethesda)">
        <title>Genome assembly and association tests identify interacting loci associated with vigor, precocity, and sex in interspecific pistachio rootstocks.</title>
        <authorList>
            <person name="Palmer W."/>
            <person name="Jacygrad E."/>
            <person name="Sagayaradj S."/>
            <person name="Cavanaugh K."/>
            <person name="Han R."/>
            <person name="Bertier L."/>
            <person name="Beede B."/>
            <person name="Kafkas S."/>
            <person name="Golino D."/>
            <person name="Preece J."/>
            <person name="Michelmore R."/>
        </authorList>
    </citation>
    <scope>NUCLEOTIDE SEQUENCE [LARGE SCALE GENOMIC DNA]</scope>
</reference>
<protein>
    <submittedName>
        <fullName evidence="1">Uncharacterized protein</fullName>
    </submittedName>
</protein>
<evidence type="ECO:0000313" key="2">
    <source>
        <dbReference type="Proteomes" id="UP001164250"/>
    </source>
</evidence>
<name>A0ACC1B2G5_9ROSI</name>
<organism evidence="1 2">
    <name type="scientific">Pistacia atlantica</name>
    <dbReference type="NCBI Taxonomy" id="434234"/>
    <lineage>
        <taxon>Eukaryota</taxon>
        <taxon>Viridiplantae</taxon>
        <taxon>Streptophyta</taxon>
        <taxon>Embryophyta</taxon>
        <taxon>Tracheophyta</taxon>
        <taxon>Spermatophyta</taxon>
        <taxon>Magnoliopsida</taxon>
        <taxon>eudicotyledons</taxon>
        <taxon>Gunneridae</taxon>
        <taxon>Pentapetalae</taxon>
        <taxon>rosids</taxon>
        <taxon>malvids</taxon>
        <taxon>Sapindales</taxon>
        <taxon>Anacardiaceae</taxon>
        <taxon>Pistacia</taxon>
    </lineage>
</organism>
<dbReference type="Proteomes" id="UP001164250">
    <property type="component" value="Chromosome 7"/>
</dbReference>
<gene>
    <name evidence="1" type="ORF">Patl1_25296</name>
</gene>